<keyword evidence="2" id="KW-1185">Reference proteome</keyword>
<accession>A0A1W4X134</accession>
<protein>
    <submittedName>
        <fullName evidence="3">Golgin-45</fullName>
    </submittedName>
</protein>
<dbReference type="Proteomes" id="UP000192223">
    <property type="component" value="Unplaced"/>
</dbReference>
<evidence type="ECO:0000256" key="1">
    <source>
        <dbReference type="SAM" id="Coils"/>
    </source>
</evidence>
<dbReference type="InParanoid" id="A0A1W4X134"/>
<dbReference type="OrthoDB" id="5959043at2759"/>
<dbReference type="PANTHER" id="PTHR13066">
    <property type="entry name" value="BASIC LEUCINE ZIPPER NUCLEAR FACTOR 1 BLZF1 PROTEIN"/>
    <property type="match status" value="1"/>
</dbReference>
<sequence length="403" mass="45854">MTDRTSGDGMENTASINTENRFLNHLNMKIQPTINYCQTFRPVEPKGKIFYAVPKYVPRKCKTQNIFSRKPKEPKFVPCEPYKASVQPILPLSNKQKSIIMERPLRNNAAIQDLVTQMSVIRTAELCKSFNPENNDPISRADWEKAKLQYETDIKNLRENNNHLENQLKFQAQVNSELKTLLVAAVGEDLESRVQHLTEDKLQLARALLSSANHLTSHQEQTEWLSGQCEVWRSKFLASSLMVEELARWKSALSNKVNECQEIIKGLLEERDKLKKHLCNIYKHLSAVHNSENIVDPESSNTHCDVIELVKKICDMSNKFSEKFGCHDPIENNCARISFKSTLYEARGKKTLENPVIPTSKPDLICNALLGAALSIGQGQMYLQYPSTRATCCSHCKGTMEDI</sequence>
<feature type="coiled-coil region" evidence="1">
    <location>
        <begin position="250"/>
        <end position="277"/>
    </location>
</feature>
<evidence type="ECO:0000313" key="2">
    <source>
        <dbReference type="Proteomes" id="UP000192223"/>
    </source>
</evidence>
<feature type="coiled-coil region" evidence="1">
    <location>
        <begin position="140"/>
        <end position="174"/>
    </location>
</feature>
<reference evidence="3" key="1">
    <citation type="submission" date="2025-08" db="UniProtKB">
        <authorList>
            <consortium name="RefSeq"/>
        </authorList>
    </citation>
    <scope>IDENTIFICATION</scope>
    <source>
        <tissue evidence="3">Entire body</tissue>
    </source>
</reference>
<dbReference type="InterPro" id="IPR027095">
    <property type="entry name" value="Golgin-45"/>
</dbReference>
<name>A0A1W4X134_AGRPL</name>
<organism evidence="2 3">
    <name type="scientific">Agrilus planipennis</name>
    <name type="common">Emerald ash borer</name>
    <name type="synonym">Agrilus marcopoli</name>
    <dbReference type="NCBI Taxonomy" id="224129"/>
    <lineage>
        <taxon>Eukaryota</taxon>
        <taxon>Metazoa</taxon>
        <taxon>Ecdysozoa</taxon>
        <taxon>Arthropoda</taxon>
        <taxon>Hexapoda</taxon>
        <taxon>Insecta</taxon>
        <taxon>Pterygota</taxon>
        <taxon>Neoptera</taxon>
        <taxon>Endopterygota</taxon>
        <taxon>Coleoptera</taxon>
        <taxon>Polyphaga</taxon>
        <taxon>Elateriformia</taxon>
        <taxon>Buprestoidea</taxon>
        <taxon>Buprestidae</taxon>
        <taxon>Agrilinae</taxon>
        <taxon>Agrilus</taxon>
    </lineage>
</organism>
<dbReference type="STRING" id="224129.A0A1W4X134"/>
<dbReference type="AlphaFoldDB" id="A0A1W4X134"/>
<dbReference type="GO" id="GO:0043001">
    <property type="term" value="P:Golgi to plasma membrane protein transport"/>
    <property type="evidence" value="ECO:0007669"/>
    <property type="project" value="InterPro"/>
</dbReference>
<keyword evidence="1" id="KW-0175">Coiled coil</keyword>
<proteinExistence type="predicted"/>
<evidence type="ECO:0000313" key="3">
    <source>
        <dbReference type="RefSeq" id="XP_018326103.1"/>
    </source>
</evidence>
<dbReference type="RefSeq" id="XP_018326103.1">
    <property type="nucleotide sequence ID" value="XM_018470601.2"/>
</dbReference>
<gene>
    <name evidence="3" type="primary">LOC108737640</name>
</gene>
<dbReference type="GO" id="GO:0000139">
    <property type="term" value="C:Golgi membrane"/>
    <property type="evidence" value="ECO:0007669"/>
    <property type="project" value="TreeGrafter"/>
</dbReference>
<dbReference type="GO" id="GO:0007030">
    <property type="term" value="P:Golgi organization"/>
    <property type="evidence" value="ECO:0007669"/>
    <property type="project" value="InterPro"/>
</dbReference>
<dbReference type="PANTHER" id="PTHR13066:SF2">
    <property type="entry name" value="GOLGIN-45"/>
    <property type="match status" value="1"/>
</dbReference>
<dbReference type="GeneID" id="108737640"/>
<dbReference type="KEGG" id="apln:108737640"/>
<dbReference type="FunCoup" id="A0A1W4X134">
    <property type="interactions" value="279"/>
</dbReference>